<gene>
    <name evidence="2" type="ORF">GMI68_09205</name>
    <name evidence="3" type="ORF">J7S26_04885</name>
</gene>
<dbReference type="RefSeq" id="WP_166340391.1">
    <property type="nucleotide sequence ID" value="NZ_CP072829.1"/>
</dbReference>
<sequence>MKRIVLDFDNTMGVPGCDVDDALALIYLLGNPQACTVEAVCTSYGNSDLATVDANTRRLFAEWGLDLPIHRGAEGPGQTESDAARFLAEACAAEPGCLSILVTGSTTNLLGAVAHDPRFFENVAEIVFMGGVTRSLVINGRIMNELNLSCDPAATLAVLASSAPKTIATSQNCLAAHVTREAFETAFTPDSWLARAIDYWFDDMGRRYAWDGFAVWDQVAAAALIKPDLFDPETYPVVLDERFLSVGLLERAWDGAPQANIQAPRIKDAAVYLQDALAGWKRGCERLGLA</sequence>
<keyword evidence="4" id="KW-1185">Reference proteome</keyword>
<feature type="domain" description="Inosine/uridine-preferring nucleoside hydrolase" evidence="1">
    <location>
        <begin position="16"/>
        <end position="239"/>
    </location>
</feature>
<keyword evidence="3" id="KW-0378">Hydrolase</keyword>
<evidence type="ECO:0000313" key="2">
    <source>
        <dbReference type="EMBL" id="NHM14927.1"/>
    </source>
</evidence>
<dbReference type="InterPro" id="IPR052775">
    <property type="entry name" value="IUN_hydrolase"/>
</dbReference>
<dbReference type="PANTHER" id="PTHR46190">
    <property type="entry name" value="SI:CH211-201H21.5-RELATED"/>
    <property type="match status" value="1"/>
</dbReference>
<dbReference type="EMBL" id="CP072829">
    <property type="protein sequence ID" value="QTU83735.1"/>
    <property type="molecule type" value="Genomic_DNA"/>
</dbReference>
<reference evidence="3" key="2">
    <citation type="submission" date="2021-04" db="EMBL/GenBank/DDBJ databases">
        <title>Novel species in family Eggerthellaceae.</title>
        <authorList>
            <person name="Zhang G."/>
        </authorList>
    </citation>
    <scope>NUCLEOTIDE SEQUENCE</scope>
    <source>
        <strain evidence="3">Zg-886</strain>
    </source>
</reference>
<dbReference type="SUPFAM" id="SSF53590">
    <property type="entry name" value="Nucleoside hydrolase"/>
    <property type="match status" value="1"/>
</dbReference>
<evidence type="ECO:0000313" key="5">
    <source>
        <dbReference type="Proteomes" id="UP000671910"/>
    </source>
</evidence>
<dbReference type="Proteomes" id="UP000636394">
    <property type="component" value="Unassembled WGS sequence"/>
</dbReference>
<dbReference type="EMBL" id="WPCR01000014">
    <property type="protein sequence ID" value="NHM14927.1"/>
    <property type="molecule type" value="Genomic_DNA"/>
</dbReference>
<dbReference type="Pfam" id="PF01156">
    <property type="entry name" value="IU_nuc_hydro"/>
    <property type="match status" value="1"/>
</dbReference>
<dbReference type="InterPro" id="IPR001910">
    <property type="entry name" value="Inosine/uridine_hydrolase_dom"/>
</dbReference>
<dbReference type="PANTHER" id="PTHR46190:SF1">
    <property type="entry name" value="SI:CH211-201H21.5"/>
    <property type="match status" value="1"/>
</dbReference>
<name>A0A9E6MPN7_9ACTN</name>
<dbReference type="KEGG" id="ebz:J7S26_04885"/>
<dbReference type="GO" id="GO:0016799">
    <property type="term" value="F:hydrolase activity, hydrolyzing N-glycosyl compounds"/>
    <property type="evidence" value="ECO:0007669"/>
    <property type="project" value="InterPro"/>
</dbReference>
<accession>A0A9E6MPN7</accession>
<dbReference type="Gene3D" id="3.90.245.10">
    <property type="entry name" value="Ribonucleoside hydrolase-like"/>
    <property type="match status" value="1"/>
</dbReference>
<evidence type="ECO:0000313" key="3">
    <source>
        <dbReference type="EMBL" id="QTU83735.1"/>
    </source>
</evidence>
<protein>
    <submittedName>
        <fullName evidence="3">Nucleoside hydrolase</fullName>
    </submittedName>
</protein>
<dbReference type="AlphaFoldDB" id="A0A9E6MPN7"/>
<dbReference type="Proteomes" id="UP000671910">
    <property type="component" value="Chromosome"/>
</dbReference>
<evidence type="ECO:0000313" key="4">
    <source>
        <dbReference type="Proteomes" id="UP000636394"/>
    </source>
</evidence>
<dbReference type="InterPro" id="IPR036452">
    <property type="entry name" value="Ribo_hydro-like"/>
</dbReference>
<reference evidence="2 4" key="1">
    <citation type="submission" date="2019-11" db="EMBL/GenBank/DDBJ databases">
        <title>Eggerthellaceae novel genus isolated from the rectal contents of marmort.</title>
        <authorList>
            <person name="Zhang G."/>
        </authorList>
    </citation>
    <scope>NUCLEOTIDE SEQUENCE [LARGE SCALE GENOMIC DNA]</scope>
    <source>
        <strain evidence="2">Zg-886</strain>
        <strain evidence="4">zg-886</strain>
    </source>
</reference>
<proteinExistence type="predicted"/>
<organism evidence="3 5">
    <name type="scientific">Xiamenia xianingshaonis</name>
    <dbReference type="NCBI Taxonomy" id="2682776"/>
    <lineage>
        <taxon>Bacteria</taxon>
        <taxon>Bacillati</taxon>
        <taxon>Actinomycetota</taxon>
        <taxon>Coriobacteriia</taxon>
        <taxon>Eggerthellales</taxon>
        <taxon>Eggerthellaceae</taxon>
        <taxon>Xiamenia</taxon>
    </lineage>
</organism>
<evidence type="ECO:0000259" key="1">
    <source>
        <dbReference type="Pfam" id="PF01156"/>
    </source>
</evidence>